<evidence type="ECO:0000313" key="12">
    <source>
        <dbReference type="EMBL" id="OIW23648.1"/>
    </source>
</evidence>
<dbReference type="CDD" id="cd12148">
    <property type="entry name" value="fungal_TF_MHR"/>
    <property type="match status" value="1"/>
</dbReference>
<evidence type="ECO:0000259" key="10">
    <source>
        <dbReference type="PROSITE" id="PS50048"/>
    </source>
</evidence>
<dbReference type="PROSITE" id="PS00463">
    <property type="entry name" value="ZN2_CY6_FUNGAL_1"/>
    <property type="match status" value="1"/>
</dbReference>
<dbReference type="InterPro" id="IPR013087">
    <property type="entry name" value="Znf_C2H2_type"/>
</dbReference>
<dbReference type="InterPro" id="IPR036236">
    <property type="entry name" value="Znf_C2H2_sf"/>
</dbReference>
<evidence type="ECO:0000256" key="4">
    <source>
        <dbReference type="ARBA" id="ARBA00022833"/>
    </source>
</evidence>
<dbReference type="PANTHER" id="PTHR47660">
    <property type="entry name" value="TRANSCRIPTION FACTOR WITH C2H2 AND ZN(2)-CYS(6) DNA BINDING DOMAIN (EUROFUNG)-RELATED-RELATED"/>
    <property type="match status" value="1"/>
</dbReference>
<dbReference type="SUPFAM" id="SSF57701">
    <property type="entry name" value="Zn2/Cys6 DNA-binding domain"/>
    <property type="match status" value="1"/>
</dbReference>
<dbReference type="PANTHER" id="PTHR47660:SF2">
    <property type="entry name" value="TRANSCRIPTION FACTOR WITH C2H2 AND ZN(2)-CYS(6) DNA BINDING DOMAIN (EUROFUNG)"/>
    <property type="match status" value="1"/>
</dbReference>
<dbReference type="InterPro" id="IPR007219">
    <property type="entry name" value="XnlR_reg_dom"/>
</dbReference>
<dbReference type="PROSITE" id="PS00028">
    <property type="entry name" value="ZINC_FINGER_C2H2_1"/>
    <property type="match status" value="1"/>
</dbReference>
<dbReference type="GO" id="GO:0000981">
    <property type="term" value="F:DNA-binding transcription factor activity, RNA polymerase II-specific"/>
    <property type="evidence" value="ECO:0007669"/>
    <property type="project" value="InterPro"/>
</dbReference>
<dbReference type="GO" id="GO:0006351">
    <property type="term" value="P:DNA-templated transcription"/>
    <property type="evidence" value="ECO:0007669"/>
    <property type="project" value="InterPro"/>
</dbReference>
<keyword evidence="6" id="KW-0804">Transcription</keyword>
<keyword evidence="7" id="KW-0539">Nucleus</keyword>
<feature type="region of interest" description="Disordered" evidence="9">
    <location>
        <begin position="122"/>
        <end position="148"/>
    </location>
</feature>
<evidence type="ECO:0000256" key="6">
    <source>
        <dbReference type="ARBA" id="ARBA00023163"/>
    </source>
</evidence>
<dbReference type="GO" id="GO:0003677">
    <property type="term" value="F:DNA binding"/>
    <property type="evidence" value="ECO:0007669"/>
    <property type="project" value="InterPro"/>
</dbReference>
<dbReference type="Pfam" id="PF00172">
    <property type="entry name" value="Zn_clus"/>
    <property type="match status" value="1"/>
</dbReference>
<dbReference type="Proteomes" id="UP000182658">
    <property type="component" value="Unassembled WGS sequence"/>
</dbReference>
<keyword evidence="5" id="KW-0805">Transcription regulation</keyword>
<evidence type="ECO:0000256" key="1">
    <source>
        <dbReference type="ARBA" id="ARBA00022723"/>
    </source>
</evidence>
<dbReference type="InParanoid" id="A0A1J7J1B4"/>
<gene>
    <name evidence="12" type="ORF">CONLIGDRAFT_686569</name>
</gene>
<evidence type="ECO:0000256" key="2">
    <source>
        <dbReference type="ARBA" id="ARBA00022737"/>
    </source>
</evidence>
<evidence type="ECO:0000259" key="11">
    <source>
        <dbReference type="PROSITE" id="PS50157"/>
    </source>
</evidence>
<feature type="domain" description="Zn(2)-C6 fungal-type" evidence="10">
    <location>
        <begin position="75"/>
        <end position="103"/>
    </location>
</feature>
<feature type="domain" description="C2H2-type" evidence="11">
    <location>
        <begin position="12"/>
        <end position="39"/>
    </location>
</feature>
<dbReference type="OrthoDB" id="40579at2759"/>
<dbReference type="GO" id="GO:0008270">
    <property type="term" value="F:zinc ion binding"/>
    <property type="evidence" value="ECO:0007669"/>
    <property type="project" value="UniProtKB-KW"/>
</dbReference>
<keyword evidence="4" id="KW-0862">Zinc</keyword>
<keyword evidence="2" id="KW-0677">Repeat</keyword>
<dbReference type="CDD" id="cd00067">
    <property type="entry name" value="GAL4"/>
    <property type="match status" value="1"/>
</dbReference>
<evidence type="ECO:0008006" key="14">
    <source>
        <dbReference type="Google" id="ProtNLM"/>
    </source>
</evidence>
<keyword evidence="3 8" id="KW-0863">Zinc-finger</keyword>
<evidence type="ECO:0000256" key="8">
    <source>
        <dbReference type="PROSITE-ProRule" id="PRU00042"/>
    </source>
</evidence>
<keyword evidence="13" id="KW-1185">Reference proteome</keyword>
<dbReference type="Pfam" id="PF04082">
    <property type="entry name" value="Fungal_trans"/>
    <property type="match status" value="1"/>
</dbReference>
<evidence type="ECO:0000256" key="9">
    <source>
        <dbReference type="SAM" id="MobiDB-lite"/>
    </source>
</evidence>
<dbReference type="FunFam" id="3.30.160.60:FF:000100">
    <property type="entry name" value="Zinc finger 45-like"/>
    <property type="match status" value="1"/>
</dbReference>
<evidence type="ECO:0000313" key="13">
    <source>
        <dbReference type="Proteomes" id="UP000182658"/>
    </source>
</evidence>
<keyword evidence="1" id="KW-0479">Metal-binding</keyword>
<protein>
    <recommendedName>
        <fullName evidence="14">Transcription factor Cmr1</fullName>
    </recommendedName>
</protein>
<dbReference type="EMBL" id="KV875106">
    <property type="protein sequence ID" value="OIW23648.1"/>
    <property type="molecule type" value="Genomic_DNA"/>
</dbReference>
<sequence length="972" mass="108408">MPTETTSTAKSIWCSHCGKRFTRKEHLERHIPTHTNVKPYTDLLQRHIGTYHQEKVPGDLSAAGPLAVSGRTPIACGNCASAKTGCDKRVPCQRCREKNLECTPRFARRSSKVAARTSQAMGDYHDQSTQGTQLTAQQASQQQQMQTAPNSVVFGLDHPLAQSPGPLSSPVMFNGLVQTLDPRLQNPTVGYRSSPSHTQLSPVATSFQLATPDNANYLQGLEHMAPSFPDFSQSYSGIFPPWGHGEGGFGYTELNDQSDMLLTNYPDLGESSPSTAPLSTPSLGTAHTRGTSIISGDIDLQQMHKPLELRFDAVASRSVILEFEDVVKAEASWPLARCNTPLYSGKCPRTALTHLTFFERSSKGHDTWTPLENYVRNHVNWEDEDLTAVVPLQSHTRDSMLAITQKFLHKALEIHGSSGGRDGYSGFVVLPPSDIIQYFLRSYVRSLSVYYPLVISNCVNPNDMLADCRPSTLLLLLMIAQGAAAMPVAEARYLSTGLTETCRISLFDIIEKNVELSADPVALRCALLFTLLGSWSGDKWLMDIAMGQRGMYMSMLKHAGMLEPQPLPILDLGGDNIKAQQEAWISKESRNRLVYNWVMLDHELSLFHDSVPLLAITELQCPLPAPEALWTALDATNWAAVMQTMYGLQPHMNPQMLSCRSQTSSLCELFQLFLQNNLSGRHTSLTPQQLRLLLHPIQGMLCHVRQLHSCLPETLTNRQTGVPSVNKDSTQQRIREIQTVLQQWYSLTINHCAKDAHCALSRCNLVLYHLMYLNTVTNFPEIERLARREGFDDNNSYHNLELSLRHKRCVFEREQAVLHCGQVLRLLRQMPRNRRPSWWTAAMYRAILILWADSISHMDGDFKSDEFGDMSNGGQSRGSTQWKPKLQMVPIDQVGQDDPVLAACLWKRKGIPVLSRLDGSAIALDNPAEVLDYGINTVDEADSSRIGDGIRRKLLGLLNNWRDIDSSVGAAI</sequence>
<dbReference type="SUPFAM" id="SSF57667">
    <property type="entry name" value="beta-beta-alpha zinc fingers"/>
    <property type="match status" value="1"/>
</dbReference>
<evidence type="ECO:0000256" key="3">
    <source>
        <dbReference type="ARBA" id="ARBA00022771"/>
    </source>
</evidence>
<proteinExistence type="predicted"/>
<feature type="compositionally biased region" description="Low complexity" evidence="9">
    <location>
        <begin position="127"/>
        <end position="148"/>
    </location>
</feature>
<dbReference type="InterPro" id="IPR001138">
    <property type="entry name" value="Zn2Cys6_DnaBD"/>
</dbReference>
<dbReference type="Gene3D" id="4.10.240.10">
    <property type="entry name" value="Zn(2)-C6 fungal-type DNA-binding domain"/>
    <property type="match status" value="1"/>
</dbReference>
<evidence type="ECO:0000256" key="5">
    <source>
        <dbReference type="ARBA" id="ARBA00023015"/>
    </source>
</evidence>
<name>A0A1J7J1B4_9PEZI</name>
<dbReference type="InterPro" id="IPR036864">
    <property type="entry name" value="Zn2-C6_fun-type_DNA-bd_sf"/>
</dbReference>
<dbReference type="Gene3D" id="3.30.160.60">
    <property type="entry name" value="Classic Zinc Finger"/>
    <property type="match status" value="1"/>
</dbReference>
<dbReference type="PROSITE" id="PS50157">
    <property type="entry name" value="ZINC_FINGER_C2H2_2"/>
    <property type="match status" value="1"/>
</dbReference>
<organism evidence="12 13">
    <name type="scientific">Coniochaeta ligniaria NRRL 30616</name>
    <dbReference type="NCBI Taxonomy" id="1408157"/>
    <lineage>
        <taxon>Eukaryota</taxon>
        <taxon>Fungi</taxon>
        <taxon>Dikarya</taxon>
        <taxon>Ascomycota</taxon>
        <taxon>Pezizomycotina</taxon>
        <taxon>Sordariomycetes</taxon>
        <taxon>Sordariomycetidae</taxon>
        <taxon>Coniochaetales</taxon>
        <taxon>Coniochaetaceae</taxon>
        <taxon>Coniochaeta</taxon>
    </lineage>
</organism>
<dbReference type="STRING" id="1408157.A0A1J7J1B4"/>
<dbReference type="AlphaFoldDB" id="A0A1J7J1B4"/>
<evidence type="ECO:0000256" key="7">
    <source>
        <dbReference type="ARBA" id="ARBA00023242"/>
    </source>
</evidence>
<accession>A0A1J7J1B4</accession>
<reference evidence="12 13" key="1">
    <citation type="submission" date="2016-10" db="EMBL/GenBank/DDBJ databases">
        <title>Draft genome sequence of Coniochaeta ligniaria NRRL30616, a lignocellulolytic fungus for bioabatement of inhibitors in plant biomass hydrolysates.</title>
        <authorList>
            <consortium name="DOE Joint Genome Institute"/>
            <person name="Jimenez D.J."/>
            <person name="Hector R.E."/>
            <person name="Riley R."/>
            <person name="Sun H."/>
            <person name="Grigoriev I.V."/>
            <person name="Van Elsas J.D."/>
            <person name="Nichols N.N."/>
        </authorList>
    </citation>
    <scope>NUCLEOTIDE SEQUENCE [LARGE SCALE GENOMIC DNA]</scope>
    <source>
        <strain evidence="12 13">NRRL 30616</strain>
    </source>
</reference>
<dbReference type="PROSITE" id="PS50048">
    <property type="entry name" value="ZN2_CY6_FUNGAL_2"/>
    <property type="match status" value="1"/>
</dbReference>